<reference evidence="1" key="1">
    <citation type="submission" date="2023-08" db="EMBL/GenBank/DDBJ databases">
        <authorList>
            <person name="Alioto T."/>
            <person name="Alioto T."/>
            <person name="Gomez Garrido J."/>
        </authorList>
    </citation>
    <scope>NUCLEOTIDE SEQUENCE</scope>
</reference>
<gene>
    <name evidence="1" type="ORF">XNOV1_A025313</name>
</gene>
<sequence length="92" mass="10808">NLQAYFGPIFLHRLHSSLFRLITVKLCRFVHEDKYKFSPFSLNVKAPSRRMSLHSCLQMSFEDSMLSVIPKLTPRLHTFFALFDTHFAFVLS</sequence>
<evidence type="ECO:0000313" key="2">
    <source>
        <dbReference type="Proteomes" id="UP001178508"/>
    </source>
</evidence>
<keyword evidence="2" id="KW-1185">Reference proteome</keyword>
<organism evidence="1 2">
    <name type="scientific">Xyrichtys novacula</name>
    <name type="common">Pearly razorfish</name>
    <name type="synonym">Hemipteronotus novacula</name>
    <dbReference type="NCBI Taxonomy" id="13765"/>
    <lineage>
        <taxon>Eukaryota</taxon>
        <taxon>Metazoa</taxon>
        <taxon>Chordata</taxon>
        <taxon>Craniata</taxon>
        <taxon>Vertebrata</taxon>
        <taxon>Euteleostomi</taxon>
        <taxon>Actinopterygii</taxon>
        <taxon>Neopterygii</taxon>
        <taxon>Teleostei</taxon>
        <taxon>Neoteleostei</taxon>
        <taxon>Acanthomorphata</taxon>
        <taxon>Eupercaria</taxon>
        <taxon>Labriformes</taxon>
        <taxon>Labridae</taxon>
        <taxon>Xyrichtys</taxon>
    </lineage>
</organism>
<name>A0AAV1HJQ4_XYRNO</name>
<dbReference type="Proteomes" id="UP001178508">
    <property type="component" value="Chromosome 23"/>
</dbReference>
<evidence type="ECO:0000313" key="1">
    <source>
        <dbReference type="EMBL" id="CAJ1086106.1"/>
    </source>
</evidence>
<proteinExistence type="predicted"/>
<accession>A0AAV1HJQ4</accession>
<feature type="non-terminal residue" evidence="1">
    <location>
        <position position="1"/>
    </location>
</feature>
<protein>
    <submittedName>
        <fullName evidence="1">Uncharacterized protein</fullName>
    </submittedName>
</protein>
<dbReference type="AlphaFoldDB" id="A0AAV1HJQ4"/>
<dbReference type="EMBL" id="OY660886">
    <property type="protein sequence ID" value="CAJ1086106.1"/>
    <property type="molecule type" value="Genomic_DNA"/>
</dbReference>
<feature type="non-terminal residue" evidence="1">
    <location>
        <position position="92"/>
    </location>
</feature>